<accession>A0A7W6FNI4</accession>
<dbReference type="InterPro" id="IPR012336">
    <property type="entry name" value="Thioredoxin-like_fold"/>
</dbReference>
<feature type="domain" description="Thioredoxin-like fold" evidence="3">
    <location>
        <begin position="56"/>
        <end position="241"/>
    </location>
</feature>
<reference evidence="4 5" key="1">
    <citation type="submission" date="2020-08" db="EMBL/GenBank/DDBJ databases">
        <title>Genomic Encyclopedia of Type Strains, Phase IV (KMG-IV): sequencing the most valuable type-strain genomes for metagenomic binning, comparative biology and taxonomic classification.</title>
        <authorList>
            <person name="Goeker M."/>
        </authorList>
    </citation>
    <scope>NUCLEOTIDE SEQUENCE [LARGE SCALE GENOMIC DNA]</scope>
    <source>
        <strain evidence="4 5">DSM 26189</strain>
    </source>
</reference>
<dbReference type="Proteomes" id="UP000571950">
    <property type="component" value="Unassembled WGS sequence"/>
</dbReference>
<dbReference type="RefSeq" id="WP_284278926.1">
    <property type="nucleotide sequence ID" value="NZ_BSPS01000146.1"/>
</dbReference>
<protein>
    <submittedName>
        <fullName evidence="4">Protein-disulfide isomerase</fullName>
    </submittedName>
</protein>
<gene>
    <name evidence="4" type="ORF">GGR43_000261</name>
</gene>
<dbReference type="AlphaFoldDB" id="A0A7W6FNI4"/>
<organism evidence="4 5">
    <name type="scientific">Sphingobium jiangsuense</name>
    <dbReference type="NCBI Taxonomy" id="870476"/>
    <lineage>
        <taxon>Bacteria</taxon>
        <taxon>Pseudomonadati</taxon>
        <taxon>Pseudomonadota</taxon>
        <taxon>Alphaproteobacteria</taxon>
        <taxon>Sphingomonadales</taxon>
        <taxon>Sphingomonadaceae</taxon>
        <taxon>Sphingobium</taxon>
    </lineage>
</organism>
<proteinExistence type="inferred from homology"/>
<evidence type="ECO:0000256" key="1">
    <source>
        <dbReference type="ARBA" id="ARBA00005791"/>
    </source>
</evidence>
<dbReference type="Gene3D" id="1.10.40.110">
    <property type="match status" value="1"/>
</dbReference>
<evidence type="ECO:0000259" key="3">
    <source>
        <dbReference type="Pfam" id="PF13462"/>
    </source>
</evidence>
<feature type="chain" id="PRO_5031446853" evidence="2">
    <location>
        <begin position="20"/>
        <end position="247"/>
    </location>
</feature>
<dbReference type="Pfam" id="PF13462">
    <property type="entry name" value="Thioredoxin_4"/>
    <property type="match status" value="1"/>
</dbReference>
<evidence type="ECO:0000313" key="5">
    <source>
        <dbReference type="Proteomes" id="UP000571950"/>
    </source>
</evidence>
<keyword evidence="2" id="KW-0732">Signal</keyword>
<dbReference type="PANTHER" id="PTHR13887">
    <property type="entry name" value="GLUTATHIONE S-TRANSFERASE KAPPA"/>
    <property type="match status" value="1"/>
</dbReference>
<dbReference type="PROSITE" id="PS51257">
    <property type="entry name" value="PROKAR_LIPOPROTEIN"/>
    <property type="match status" value="1"/>
</dbReference>
<evidence type="ECO:0000313" key="4">
    <source>
        <dbReference type="EMBL" id="MBB3924567.1"/>
    </source>
</evidence>
<keyword evidence="4" id="KW-0413">Isomerase</keyword>
<feature type="signal peptide" evidence="2">
    <location>
        <begin position="1"/>
        <end position="19"/>
    </location>
</feature>
<keyword evidence="5" id="KW-1185">Reference proteome</keyword>
<dbReference type="SUPFAM" id="SSF52833">
    <property type="entry name" value="Thioredoxin-like"/>
    <property type="match status" value="1"/>
</dbReference>
<evidence type="ECO:0000256" key="2">
    <source>
        <dbReference type="SAM" id="SignalP"/>
    </source>
</evidence>
<comment type="caution">
    <text evidence="4">The sequence shown here is derived from an EMBL/GenBank/DDBJ whole genome shotgun (WGS) entry which is preliminary data.</text>
</comment>
<dbReference type="PANTHER" id="PTHR13887:SF56">
    <property type="entry name" value="THIOREDOXIN-LIKE REDUCTASE RV2466C"/>
    <property type="match status" value="1"/>
</dbReference>
<name>A0A7W6FNI4_9SPHN</name>
<dbReference type="InterPro" id="IPR036249">
    <property type="entry name" value="Thioredoxin-like_sf"/>
</dbReference>
<dbReference type="EMBL" id="JACIDT010000001">
    <property type="protein sequence ID" value="MBB3924567.1"/>
    <property type="molecule type" value="Genomic_DNA"/>
</dbReference>
<sequence length="247" mass="26096">MKKSLALLTAACLALGLAACGDKDKTGGDVPKVAAGETVPPPAGKTWSGVVVATEKGGYLMGNPDAAIKVAEFGSYTCPHCADFTQQSDEDVRKMVDTGKMSFEFRPFVRDPVDMTMALIAGCNGAETYFPLSHQLFANQAALFQTIQGKGDAAYSQAMNAAPKDRFIALAELGGLIDFAKQRGLTEDKVRQCLSDGKAAETIAAHVQEATATYNITGTPTLLINDKVVENAATWDVLKARLTEAGL</sequence>
<comment type="similarity">
    <text evidence="1">Belongs to the thioredoxin family. DsbA subfamily.</text>
</comment>
<dbReference type="GO" id="GO:0016853">
    <property type="term" value="F:isomerase activity"/>
    <property type="evidence" value="ECO:0007669"/>
    <property type="project" value="UniProtKB-KW"/>
</dbReference>
<dbReference type="Gene3D" id="3.40.30.10">
    <property type="entry name" value="Glutaredoxin"/>
    <property type="match status" value="1"/>
</dbReference>